<proteinExistence type="predicted"/>
<dbReference type="Proteomes" id="UP001362899">
    <property type="component" value="Unassembled WGS sequence"/>
</dbReference>
<name>A0AAV5RFE4_STABA</name>
<protein>
    <recommendedName>
        <fullName evidence="3">F-box domain-containing protein</fullName>
    </recommendedName>
</protein>
<dbReference type="SUPFAM" id="SSF52047">
    <property type="entry name" value="RNI-like"/>
    <property type="match status" value="1"/>
</dbReference>
<evidence type="ECO:0008006" key="3">
    <source>
        <dbReference type="Google" id="ProtNLM"/>
    </source>
</evidence>
<dbReference type="Gene3D" id="3.80.10.10">
    <property type="entry name" value="Ribonuclease Inhibitor"/>
    <property type="match status" value="1"/>
</dbReference>
<reference evidence="1 2" key="1">
    <citation type="journal article" date="2023" name="Elife">
        <title>Identification of key yeast species and microbe-microbe interactions impacting larval growth of Drosophila in the wild.</title>
        <authorList>
            <person name="Mure A."/>
            <person name="Sugiura Y."/>
            <person name="Maeda R."/>
            <person name="Honda K."/>
            <person name="Sakurai N."/>
            <person name="Takahashi Y."/>
            <person name="Watada M."/>
            <person name="Katoh T."/>
            <person name="Gotoh A."/>
            <person name="Gotoh Y."/>
            <person name="Taniguchi I."/>
            <person name="Nakamura K."/>
            <person name="Hayashi T."/>
            <person name="Katayama T."/>
            <person name="Uemura T."/>
            <person name="Hattori Y."/>
        </authorList>
    </citation>
    <scope>NUCLEOTIDE SEQUENCE [LARGE SCALE GENOMIC DNA]</scope>
    <source>
        <strain evidence="1 2">SB-73</strain>
    </source>
</reference>
<sequence length="541" mass="60111">MNTSCNSIRNIDTVPGNIIHQICCFLTQSDIVNLVIACPNLQSAALPSIYRCIVIDPTPRSLHEVRALRQSRGQGPTTVTYTCVNTVYGIKKFFSAVEKPEHAAMVHSLVCRGNLSVGDNELILRLCKSLQNLINLEELEWQACPELPPSVLAYLPRHISSLCIDIASRSEVQLPNVRLPNLRRFHVRPFLNLRVLSWLTDVTSESVDLEDVSLSRFLDNKEQVGSSYTFLGTSDVNFDNCTSENVPVSLFFSPFSRSPLELKSLALTQVDLTVEDSKILSKNINLKSIKQLTLLGTGNESNFFFLELLAEAKPQLTHLHLDWKSVPSRIISKLLGPSLISLQMHVYNEIHAILNDIVNNSPNILYLQLSNLETDSFVAPAPVIGTFELGEIPVVERPATLTDDANNNRILYNLNGNGNRANAASTGYNLSDLEPLQKLKKLVVLDIPYKPSSNNWLIAYGLPSLKVLKLKSSVNQRGPGGLLTNGLLDQWNNHLCSPLQYKSIIDSVRTTALDYLCIAGTVICLNYNAPPIESYDQLQRP</sequence>
<gene>
    <name evidence="1" type="ORF">DASB73_002520</name>
</gene>
<organism evidence="1 2">
    <name type="scientific">Starmerella bacillaris</name>
    <name type="common">Yeast</name>
    <name type="synonym">Candida zemplinina</name>
    <dbReference type="NCBI Taxonomy" id="1247836"/>
    <lineage>
        <taxon>Eukaryota</taxon>
        <taxon>Fungi</taxon>
        <taxon>Dikarya</taxon>
        <taxon>Ascomycota</taxon>
        <taxon>Saccharomycotina</taxon>
        <taxon>Dipodascomycetes</taxon>
        <taxon>Dipodascales</taxon>
        <taxon>Trichomonascaceae</taxon>
        <taxon>Starmerella</taxon>
    </lineage>
</organism>
<keyword evidence="2" id="KW-1185">Reference proteome</keyword>
<dbReference type="InterPro" id="IPR032675">
    <property type="entry name" value="LRR_dom_sf"/>
</dbReference>
<comment type="caution">
    <text evidence="1">The sequence shown here is derived from an EMBL/GenBank/DDBJ whole genome shotgun (WGS) entry which is preliminary data.</text>
</comment>
<evidence type="ECO:0000313" key="1">
    <source>
        <dbReference type="EMBL" id="GMM49294.1"/>
    </source>
</evidence>
<dbReference type="AlphaFoldDB" id="A0AAV5RFE4"/>
<evidence type="ECO:0000313" key="2">
    <source>
        <dbReference type="Proteomes" id="UP001362899"/>
    </source>
</evidence>
<dbReference type="EMBL" id="BTGC01000001">
    <property type="protein sequence ID" value="GMM49294.1"/>
    <property type="molecule type" value="Genomic_DNA"/>
</dbReference>
<accession>A0AAV5RFE4</accession>